<keyword evidence="3" id="KW-1185">Reference proteome</keyword>
<evidence type="ECO:0000313" key="2">
    <source>
        <dbReference type="EMBL" id="RSU01335.1"/>
    </source>
</evidence>
<feature type="compositionally biased region" description="Polar residues" evidence="1">
    <location>
        <begin position="160"/>
        <end position="170"/>
    </location>
</feature>
<dbReference type="OrthoDB" id="2248181at2"/>
<comment type="caution">
    <text evidence="2">The sequence shown here is derived from an EMBL/GenBank/DDBJ whole genome shotgun (WGS) entry which is preliminary data.</text>
</comment>
<protein>
    <recommendedName>
        <fullName evidence="4">YxjI</fullName>
    </recommendedName>
</protein>
<organism evidence="2 3">
    <name type="scientific">Vagococcus fessus</name>
    <dbReference type="NCBI Taxonomy" id="120370"/>
    <lineage>
        <taxon>Bacteria</taxon>
        <taxon>Bacillati</taxon>
        <taxon>Bacillota</taxon>
        <taxon>Bacilli</taxon>
        <taxon>Lactobacillales</taxon>
        <taxon>Enterococcaceae</taxon>
        <taxon>Vagococcus</taxon>
    </lineage>
</organism>
<dbReference type="SUPFAM" id="SSF54518">
    <property type="entry name" value="Tubby C-terminal domain-like"/>
    <property type="match status" value="1"/>
</dbReference>
<accession>A0A430A3Y0</accession>
<proteinExistence type="predicted"/>
<dbReference type="InterPro" id="IPR025659">
    <property type="entry name" value="Tubby-like_C"/>
</dbReference>
<feature type="region of interest" description="Disordered" evidence="1">
    <location>
        <begin position="160"/>
        <end position="179"/>
    </location>
</feature>
<dbReference type="Proteomes" id="UP000287101">
    <property type="component" value="Unassembled WGS sequence"/>
</dbReference>
<dbReference type="Pfam" id="PF04525">
    <property type="entry name" value="LOR"/>
    <property type="match status" value="1"/>
</dbReference>
<sequence length="179" mass="20339">MVTYYIRKNVLGSNCRSLIKDESNRDSFLMVGRWGARGDVFSLYQLDGTLIASIKQATFALALGTRFDLYYDGDKVGTLQRLLTLNRDFYYVRKLNWAVMGSIDTQTYSIYHFNHQIMTLEPVRKNDRTELKMTVSSEADAPICLCIAAVLDYWSLKTDSTPSPLSNLKKGTTLPLPTE</sequence>
<dbReference type="RefSeq" id="WP_126832908.1">
    <property type="nucleotide sequence ID" value="NZ_CBCRYB010000011.1"/>
</dbReference>
<reference evidence="2 3" key="1">
    <citation type="submission" date="2017-05" db="EMBL/GenBank/DDBJ databases">
        <title>Vagococcus spp. assemblies.</title>
        <authorList>
            <person name="Gulvik C.A."/>
        </authorList>
    </citation>
    <scope>NUCLEOTIDE SEQUENCE [LARGE SCALE GENOMIC DNA]</scope>
    <source>
        <strain evidence="2 3">CCUG 41755</strain>
    </source>
</reference>
<dbReference type="InterPro" id="IPR007612">
    <property type="entry name" value="LOR"/>
</dbReference>
<dbReference type="AlphaFoldDB" id="A0A430A3Y0"/>
<gene>
    <name evidence="2" type="ORF">CBF31_10830</name>
</gene>
<name>A0A430A3Y0_9ENTE</name>
<dbReference type="EMBL" id="NGJY01000006">
    <property type="protein sequence ID" value="RSU01335.1"/>
    <property type="molecule type" value="Genomic_DNA"/>
</dbReference>
<evidence type="ECO:0000256" key="1">
    <source>
        <dbReference type="SAM" id="MobiDB-lite"/>
    </source>
</evidence>
<evidence type="ECO:0000313" key="3">
    <source>
        <dbReference type="Proteomes" id="UP000287101"/>
    </source>
</evidence>
<evidence type="ECO:0008006" key="4">
    <source>
        <dbReference type="Google" id="ProtNLM"/>
    </source>
</evidence>